<keyword evidence="1" id="KW-0929">Antimicrobial</keyword>
<protein>
    <submittedName>
        <fullName evidence="5">Phage lysozyme-like predicted toxin</fullName>
    </submittedName>
</protein>
<keyword evidence="2" id="KW-0081">Bacteriolytic enzyme</keyword>
<dbReference type="Gene3D" id="1.10.530.40">
    <property type="match status" value="1"/>
</dbReference>
<dbReference type="InterPro" id="IPR031922">
    <property type="entry name" value="Pesticin_C"/>
</dbReference>
<gene>
    <name evidence="5" type="ORF">DFR29_102125</name>
</gene>
<dbReference type="GO" id="GO:0042742">
    <property type="term" value="P:defense response to bacterium"/>
    <property type="evidence" value="ECO:0007669"/>
    <property type="project" value="UniProtKB-KW"/>
</dbReference>
<dbReference type="GO" id="GO:0003796">
    <property type="term" value="F:lysozyme activity"/>
    <property type="evidence" value="ECO:0007669"/>
    <property type="project" value="InterPro"/>
</dbReference>
<dbReference type="GO" id="GO:0031640">
    <property type="term" value="P:killing of cells of another organism"/>
    <property type="evidence" value="ECO:0007669"/>
    <property type="project" value="UniProtKB-KW"/>
</dbReference>
<dbReference type="Proteomes" id="UP000295293">
    <property type="component" value="Unassembled WGS sequence"/>
</dbReference>
<evidence type="ECO:0000313" key="5">
    <source>
        <dbReference type="EMBL" id="TDR47465.1"/>
    </source>
</evidence>
<feature type="domain" description="Pesticin C-terminal" evidence="4">
    <location>
        <begin position="226"/>
        <end position="347"/>
    </location>
</feature>
<organism evidence="5 6">
    <name type="scientific">Tahibacter aquaticus</name>
    <dbReference type="NCBI Taxonomy" id="520092"/>
    <lineage>
        <taxon>Bacteria</taxon>
        <taxon>Pseudomonadati</taxon>
        <taxon>Pseudomonadota</taxon>
        <taxon>Gammaproteobacteria</taxon>
        <taxon>Lysobacterales</taxon>
        <taxon>Rhodanobacteraceae</taxon>
        <taxon>Tahibacter</taxon>
    </lineage>
</organism>
<keyword evidence="6" id="KW-1185">Reference proteome</keyword>
<dbReference type="RefSeq" id="WP_133817186.1">
    <property type="nucleotide sequence ID" value="NZ_SNZH01000002.1"/>
</dbReference>
<dbReference type="Pfam" id="PF16754">
    <property type="entry name" value="Pesticin"/>
    <property type="match status" value="1"/>
</dbReference>
<dbReference type="EMBL" id="SNZH01000002">
    <property type="protein sequence ID" value="TDR47465.1"/>
    <property type="molecule type" value="Genomic_DNA"/>
</dbReference>
<feature type="compositionally biased region" description="Basic and acidic residues" evidence="3">
    <location>
        <begin position="59"/>
        <end position="82"/>
    </location>
</feature>
<comment type="caution">
    <text evidence="5">The sequence shown here is derived from an EMBL/GenBank/DDBJ whole genome shotgun (WGS) entry which is preliminary data.</text>
</comment>
<evidence type="ECO:0000256" key="2">
    <source>
        <dbReference type="ARBA" id="ARBA00022638"/>
    </source>
</evidence>
<evidence type="ECO:0000313" key="6">
    <source>
        <dbReference type="Proteomes" id="UP000295293"/>
    </source>
</evidence>
<feature type="region of interest" description="Disordered" evidence="3">
    <location>
        <begin position="50"/>
        <end position="82"/>
    </location>
</feature>
<dbReference type="InterPro" id="IPR023347">
    <property type="entry name" value="Lysozyme_dom_sf"/>
</dbReference>
<feature type="compositionally biased region" description="Pro residues" evidence="3">
    <location>
        <begin position="408"/>
        <end position="418"/>
    </location>
</feature>
<accession>A0A4R6Z6T5</accession>
<evidence type="ECO:0000259" key="4">
    <source>
        <dbReference type="Pfam" id="PF16754"/>
    </source>
</evidence>
<feature type="region of interest" description="Disordered" evidence="3">
    <location>
        <begin position="375"/>
        <end position="418"/>
    </location>
</feature>
<dbReference type="OrthoDB" id="8808411at2"/>
<reference evidence="5 6" key="1">
    <citation type="submission" date="2019-03" db="EMBL/GenBank/DDBJ databases">
        <title>Genomic Encyclopedia of Type Strains, Phase IV (KMG-IV): sequencing the most valuable type-strain genomes for metagenomic binning, comparative biology and taxonomic classification.</title>
        <authorList>
            <person name="Goeker M."/>
        </authorList>
    </citation>
    <scope>NUCLEOTIDE SEQUENCE [LARGE SCALE GENOMIC DNA]</scope>
    <source>
        <strain evidence="5 6">DSM 21667</strain>
    </source>
</reference>
<name>A0A4R6Z6T5_9GAMM</name>
<proteinExistence type="predicted"/>
<feature type="compositionally biased region" description="Basic and acidic residues" evidence="3">
    <location>
        <begin position="375"/>
        <end position="389"/>
    </location>
</feature>
<evidence type="ECO:0000256" key="1">
    <source>
        <dbReference type="ARBA" id="ARBA00022529"/>
    </source>
</evidence>
<dbReference type="AlphaFoldDB" id="A0A4R6Z6T5"/>
<evidence type="ECO:0000256" key="3">
    <source>
        <dbReference type="SAM" id="MobiDB-lite"/>
    </source>
</evidence>
<sequence length="418" mass="43649">MADPTPLQLAQKAKAAADAAAASAENSAKAAELAAKQADRTAKAAELVAKKQKANSDAAKAKGEAAADARQKADEKAADASAKRAAANEAKAAKAKADADVAKLTNDKLKDSLSAEDWDEIVKQIEQNCGPDAIKDGVVKPCGRIRKRNCAGPDPDKNVRMAPATQSAINTAQGSNIDFNALADWEGGQATEGYVPWFPDKIDVKDGAISVSTSTAGGKTTLVGNSKSGVTVGTGVDLGQQDATVYGKRLRAAGASEDLIKKLTPYMGLKRAEACRYLRAHPLTITKDEAELIDKEMKSAHLSEAKTQYANATKGIANAPKFGELSQAEQTVLMSRKYQDGNLTNASSKRLMTAMGNRNNTDSVNALSTQYYDAGAHEHRIPKENKYLKDSFPPPAPAAAPASAPGAPAAPPARPPGG</sequence>